<evidence type="ECO:0000256" key="6">
    <source>
        <dbReference type="ARBA" id="ARBA00023136"/>
    </source>
</evidence>
<dbReference type="SUPFAM" id="SSF55073">
    <property type="entry name" value="Nucleotide cyclase"/>
    <property type="match status" value="1"/>
</dbReference>
<evidence type="ECO:0000256" key="5">
    <source>
        <dbReference type="ARBA" id="ARBA00022989"/>
    </source>
</evidence>
<comment type="subcellular location">
    <subcellularLocation>
        <location evidence="1">Cell membrane</location>
        <topology evidence="1">Multi-pass membrane protein</topology>
    </subcellularLocation>
</comment>
<dbReference type="InterPro" id="IPR029151">
    <property type="entry name" value="Sensor-like_sf"/>
</dbReference>
<dbReference type="RefSeq" id="WP_377814997.1">
    <property type="nucleotide sequence ID" value="NZ_JBHRSJ010000029.1"/>
</dbReference>
<organism evidence="9 10">
    <name type="scientific">Azotobacter bryophylli</name>
    <dbReference type="NCBI Taxonomy" id="1986537"/>
    <lineage>
        <taxon>Bacteria</taxon>
        <taxon>Pseudomonadati</taxon>
        <taxon>Pseudomonadota</taxon>
        <taxon>Gammaproteobacteria</taxon>
        <taxon>Pseudomonadales</taxon>
        <taxon>Pseudomonadaceae</taxon>
        <taxon>Azotobacter</taxon>
    </lineage>
</organism>
<sequence length="530" mass="58078">MCVDLRLLIIALALASAIFAMVNGFHASYKVQRQQLIDNTLESNHAYATKLAASTENFIHSAVQQLQYSAARLANRFADDALLFDESERIRLQTDSFNSVAVVDGQGIVRATSPNSLALVGRQLDSPGAVAALRERRPLISQPYVSAAGNLIVFISTPVFDAAGQYLGYVGGSIYLKQKSILNSLLGEHYYRDGSYLYVVDDQRRLLYHQEGDRVGTQVGANPVIDAVLRRESGQMRLHNSQGVDMLAGYAIVPSTGWGVVAQRPTLATLAALDVLMENVVLNTLPLAVIIVLFIWVFARLISRPLRQLAEGARGIDRPDSAVQIQRIRSWYFESSELKRALLIGIGLINRNISKLRQDAQVDPLTGLNNRRGMEMALSAWKAERQPFAIVALDIDHFKNVNDTYGHDVGDEVLKLLAGIMRANSREGDVLCRMGGEEFVVLLPGAELDIARQVAERLRRGVEQAAMEPVGHITVSLGVARWPEHGGDVGQALKVADEMLYEAKRSGRNRVVAAQGTADRKADSVDTIGS</sequence>
<evidence type="ECO:0000256" key="4">
    <source>
        <dbReference type="ARBA" id="ARBA00022692"/>
    </source>
</evidence>
<dbReference type="EMBL" id="JBHRSJ010000029">
    <property type="protein sequence ID" value="MFC2973313.1"/>
    <property type="molecule type" value="Genomic_DNA"/>
</dbReference>
<evidence type="ECO:0000313" key="9">
    <source>
        <dbReference type="EMBL" id="MFC2973313.1"/>
    </source>
</evidence>
<dbReference type="InterPro" id="IPR050469">
    <property type="entry name" value="Diguanylate_Cyclase"/>
</dbReference>
<comment type="caution">
    <text evidence="9">The sequence shown here is derived from an EMBL/GenBank/DDBJ whole genome shotgun (WGS) entry which is preliminary data.</text>
</comment>
<feature type="domain" description="GGDEF" evidence="8">
    <location>
        <begin position="386"/>
        <end position="516"/>
    </location>
</feature>
<evidence type="ECO:0000256" key="7">
    <source>
        <dbReference type="SAM" id="Phobius"/>
    </source>
</evidence>
<dbReference type="GO" id="GO:0052621">
    <property type="term" value="F:diguanylate cyclase activity"/>
    <property type="evidence" value="ECO:0007669"/>
    <property type="project" value="UniProtKB-EC"/>
</dbReference>
<proteinExistence type="predicted"/>
<evidence type="ECO:0000259" key="8">
    <source>
        <dbReference type="PROSITE" id="PS50887"/>
    </source>
</evidence>
<dbReference type="InterPro" id="IPR029787">
    <property type="entry name" value="Nucleotide_cyclase"/>
</dbReference>
<evidence type="ECO:0000256" key="1">
    <source>
        <dbReference type="ARBA" id="ARBA00004651"/>
    </source>
</evidence>
<dbReference type="NCBIfam" id="TIGR00254">
    <property type="entry name" value="GGDEF"/>
    <property type="match status" value="1"/>
</dbReference>
<keyword evidence="6 7" id="KW-0472">Membrane</keyword>
<name>A0ABV7AUT5_9GAMM</name>
<gene>
    <name evidence="9" type="ORF">ACFOJE_13975</name>
</gene>
<dbReference type="SMART" id="SM00267">
    <property type="entry name" value="GGDEF"/>
    <property type="match status" value="1"/>
</dbReference>
<dbReference type="Gene3D" id="6.10.340.10">
    <property type="match status" value="1"/>
</dbReference>
<evidence type="ECO:0000256" key="3">
    <source>
        <dbReference type="ARBA" id="ARBA00022475"/>
    </source>
</evidence>
<dbReference type="SUPFAM" id="SSF103190">
    <property type="entry name" value="Sensory domain-like"/>
    <property type="match status" value="2"/>
</dbReference>
<dbReference type="Pfam" id="PF02743">
    <property type="entry name" value="dCache_1"/>
    <property type="match status" value="1"/>
</dbReference>
<protein>
    <recommendedName>
        <fullName evidence="2">diguanylate cyclase</fullName>
        <ecNumber evidence="2">2.7.7.65</ecNumber>
    </recommendedName>
</protein>
<dbReference type="PANTHER" id="PTHR45138:SF2">
    <property type="entry name" value="DIGUANYLATE CYCLASE VDCA"/>
    <property type="match status" value="1"/>
</dbReference>
<dbReference type="Proteomes" id="UP001595457">
    <property type="component" value="Unassembled WGS sequence"/>
</dbReference>
<keyword evidence="3" id="KW-1003">Cell membrane</keyword>
<dbReference type="Gene3D" id="3.30.70.270">
    <property type="match status" value="1"/>
</dbReference>
<dbReference type="InterPro" id="IPR033479">
    <property type="entry name" value="dCache_1"/>
</dbReference>
<dbReference type="EC" id="2.7.7.65" evidence="2"/>
<dbReference type="PANTHER" id="PTHR45138">
    <property type="entry name" value="REGULATORY COMPONENTS OF SENSORY TRANSDUCTION SYSTEM"/>
    <property type="match status" value="1"/>
</dbReference>
<dbReference type="CDD" id="cd01949">
    <property type="entry name" value="GGDEF"/>
    <property type="match status" value="1"/>
</dbReference>
<dbReference type="CDD" id="cd18773">
    <property type="entry name" value="PDC1_HK_sensor"/>
    <property type="match status" value="1"/>
</dbReference>
<reference evidence="10" key="1">
    <citation type="journal article" date="2019" name="Int. J. Syst. Evol. Microbiol.">
        <title>The Global Catalogue of Microorganisms (GCM) 10K type strain sequencing project: providing services to taxonomists for standard genome sequencing and annotation.</title>
        <authorList>
            <consortium name="The Broad Institute Genomics Platform"/>
            <consortium name="The Broad Institute Genome Sequencing Center for Infectious Disease"/>
            <person name="Wu L."/>
            <person name="Ma J."/>
        </authorList>
    </citation>
    <scope>NUCLEOTIDE SEQUENCE [LARGE SCALE GENOMIC DNA]</scope>
    <source>
        <strain evidence="10">KCTC 62195</strain>
    </source>
</reference>
<feature type="transmembrane region" description="Helical" evidence="7">
    <location>
        <begin position="280"/>
        <end position="299"/>
    </location>
</feature>
<keyword evidence="9" id="KW-0548">Nucleotidyltransferase</keyword>
<dbReference type="PROSITE" id="PS50887">
    <property type="entry name" value="GGDEF"/>
    <property type="match status" value="1"/>
</dbReference>
<keyword evidence="4 7" id="KW-0812">Transmembrane</keyword>
<dbReference type="CDD" id="cd18774">
    <property type="entry name" value="PDC2_HK_sensor"/>
    <property type="match status" value="1"/>
</dbReference>
<accession>A0ABV7AUT5</accession>
<dbReference type="Pfam" id="PF00990">
    <property type="entry name" value="GGDEF"/>
    <property type="match status" value="1"/>
</dbReference>
<dbReference type="Gene3D" id="3.30.450.20">
    <property type="entry name" value="PAS domain"/>
    <property type="match status" value="1"/>
</dbReference>
<dbReference type="InterPro" id="IPR043128">
    <property type="entry name" value="Rev_trsase/Diguanyl_cyclase"/>
</dbReference>
<keyword evidence="9" id="KW-0808">Transferase</keyword>
<evidence type="ECO:0000313" key="10">
    <source>
        <dbReference type="Proteomes" id="UP001595457"/>
    </source>
</evidence>
<keyword evidence="5 7" id="KW-1133">Transmembrane helix</keyword>
<evidence type="ECO:0000256" key="2">
    <source>
        <dbReference type="ARBA" id="ARBA00012528"/>
    </source>
</evidence>
<dbReference type="InterPro" id="IPR000160">
    <property type="entry name" value="GGDEF_dom"/>
</dbReference>
<keyword evidence="10" id="KW-1185">Reference proteome</keyword>